<dbReference type="AlphaFoldDB" id="Q1Q6D0"/>
<feature type="transmembrane region" description="Helical" evidence="21">
    <location>
        <begin position="40"/>
        <end position="59"/>
    </location>
</feature>
<evidence type="ECO:0000313" key="23">
    <source>
        <dbReference type="EMBL" id="QII13071.1"/>
    </source>
</evidence>
<feature type="transmembrane region" description="Helical" evidence="21">
    <location>
        <begin position="137"/>
        <end position="154"/>
    </location>
</feature>
<evidence type="ECO:0000256" key="20">
    <source>
        <dbReference type="ARBA" id="ARBA00049902"/>
    </source>
</evidence>
<feature type="transmembrane region" description="Helical" evidence="21">
    <location>
        <begin position="71"/>
        <end position="91"/>
    </location>
</feature>
<dbReference type="EMBL" id="LT934425">
    <property type="protein sequence ID" value="SOH05833.1"/>
    <property type="molecule type" value="Genomic_DNA"/>
</dbReference>
<reference evidence="25" key="4">
    <citation type="submission" date="2017-10" db="EMBL/GenBank/DDBJ databases">
        <authorList>
            <person name="Frank J."/>
        </authorList>
    </citation>
    <scope>NUCLEOTIDE SEQUENCE [LARGE SCALE GENOMIC DNA]</scope>
</reference>
<name>Q1Q6D0_KUEST</name>
<feature type="transmembrane region" description="Helical" evidence="21">
    <location>
        <begin position="336"/>
        <end position="355"/>
    </location>
</feature>
<evidence type="ECO:0000256" key="8">
    <source>
        <dbReference type="ARBA" id="ARBA00022960"/>
    </source>
</evidence>
<reference evidence="22" key="2">
    <citation type="submission" date="2006-01" db="EMBL/GenBank/DDBJ databases">
        <authorList>
            <person name="Genoscope"/>
        </authorList>
    </citation>
    <scope>NUCLEOTIDE SEQUENCE</scope>
</reference>
<evidence type="ECO:0000313" key="22">
    <source>
        <dbReference type="EMBL" id="CAJ73127.1"/>
    </source>
</evidence>
<evidence type="ECO:0000256" key="9">
    <source>
        <dbReference type="ARBA" id="ARBA00022984"/>
    </source>
</evidence>
<keyword evidence="6 23" id="KW-0808">Transferase</keyword>
<dbReference type="Proteomes" id="UP000501926">
    <property type="component" value="Chromosome"/>
</dbReference>
<evidence type="ECO:0000256" key="18">
    <source>
        <dbReference type="ARBA" id="ARBA00041418"/>
    </source>
</evidence>
<comment type="subcellular location">
    <subcellularLocation>
        <location evidence="1">Cell membrane</location>
        <topology evidence="1">Multi-pass membrane protein</topology>
    </subcellularLocation>
</comment>
<dbReference type="GO" id="GO:0071555">
    <property type="term" value="P:cell wall organization"/>
    <property type="evidence" value="ECO:0007669"/>
    <property type="project" value="UniProtKB-KW"/>
</dbReference>
<accession>Q1Q6D0</accession>
<keyword evidence="4 22" id="KW-0132">Cell division</keyword>
<dbReference type="GO" id="GO:0051301">
    <property type="term" value="P:cell division"/>
    <property type="evidence" value="ECO:0007669"/>
    <property type="project" value="UniProtKB-KW"/>
</dbReference>
<feature type="transmembrane region" description="Helical" evidence="21">
    <location>
        <begin position="97"/>
        <end position="125"/>
    </location>
</feature>
<evidence type="ECO:0000256" key="4">
    <source>
        <dbReference type="ARBA" id="ARBA00022618"/>
    </source>
</evidence>
<dbReference type="Pfam" id="PF01098">
    <property type="entry name" value="FTSW_RODA_SPOVE"/>
    <property type="match status" value="1"/>
</dbReference>
<evidence type="ECO:0000256" key="14">
    <source>
        <dbReference type="ARBA" id="ARBA00032370"/>
    </source>
</evidence>
<dbReference type="GO" id="GO:0015648">
    <property type="term" value="F:lipid-linked peptidoglycan transporter activity"/>
    <property type="evidence" value="ECO:0007669"/>
    <property type="project" value="TreeGrafter"/>
</dbReference>
<evidence type="ECO:0000256" key="6">
    <source>
        <dbReference type="ARBA" id="ARBA00022679"/>
    </source>
</evidence>
<keyword evidence="8" id="KW-0133">Cell shape</keyword>
<dbReference type="PANTHER" id="PTHR30474:SF2">
    <property type="entry name" value="PEPTIDOGLYCAN GLYCOSYLTRANSFERASE FTSW-RELATED"/>
    <property type="match status" value="1"/>
</dbReference>
<evidence type="ECO:0000256" key="10">
    <source>
        <dbReference type="ARBA" id="ARBA00022989"/>
    </source>
</evidence>
<dbReference type="KEGG" id="kst:KSMBR1_3357"/>
<evidence type="ECO:0000256" key="16">
    <source>
        <dbReference type="ARBA" id="ARBA00038053"/>
    </source>
</evidence>
<dbReference type="EC" id="2.4.99.28" evidence="19"/>
<organism evidence="22">
    <name type="scientific">Kuenenia stuttgartiensis</name>
    <dbReference type="NCBI Taxonomy" id="174633"/>
    <lineage>
        <taxon>Bacteria</taxon>
        <taxon>Pseudomonadati</taxon>
        <taxon>Planctomycetota</taxon>
        <taxon>Candidatus Brocadiia</taxon>
        <taxon>Candidatus Brocadiales</taxon>
        <taxon>Candidatus Brocadiaceae</taxon>
        <taxon>Candidatus Kuenenia</taxon>
    </lineage>
</organism>
<dbReference type="Proteomes" id="UP000221734">
    <property type="component" value="Chromosome Kuenenia_stuttgartiensis_MBR1"/>
</dbReference>
<evidence type="ECO:0000313" key="24">
    <source>
        <dbReference type="EMBL" id="SOH05833.1"/>
    </source>
</evidence>
<keyword evidence="5 23" id="KW-0328">Glycosyltransferase</keyword>
<evidence type="ECO:0000313" key="25">
    <source>
        <dbReference type="Proteomes" id="UP000221734"/>
    </source>
</evidence>
<keyword evidence="13" id="KW-0961">Cell wall biogenesis/degradation</keyword>
<evidence type="ECO:0000256" key="21">
    <source>
        <dbReference type="SAM" id="Phobius"/>
    </source>
</evidence>
<evidence type="ECO:0000256" key="11">
    <source>
        <dbReference type="ARBA" id="ARBA00023136"/>
    </source>
</evidence>
<reference evidence="22" key="1">
    <citation type="journal article" date="2006" name="Nature">
        <title>Deciphering the evolution and metabolism of an anammox bacterium from a community genome.</title>
        <authorList>
            <person name="Strous M."/>
            <person name="Pelletier E."/>
            <person name="Mangenot S."/>
            <person name="Rattei T."/>
            <person name="Lehner A."/>
            <person name="Taylor M.W."/>
            <person name="Horn M."/>
            <person name="Daims H."/>
            <person name="Bartol-Mavel D."/>
            <person name="Wincker P."/>
            <person name="Barbe V."/>
            <person name="Fonknechten N."/>
            <person name="Vallenet D."/>
            <person name="Segurens B."/>
            <person name="Schenowitz-Truong C."/>
            <person name="Medigue C."/>
            <person name="Collingro A."/>
            <person name="Snel B."/>
            <person name="Dutilh B.E."/>
            <person name="OpDenCamp H.J.M."/>
            <person name="vanDerDrift C."/>
            <person name="Cirpus I."/>
            <person name="vanDePas-Schoonen K.T."/>
            <person name="Harhangi H.R."/>
            <person name="vanNiftrik L."/>
            <person name="Schmid M."/>
            <person name="Keltjens J."/>
            <person name="vanDeVossenberg J."/>
            <person name="Kartal B."/>
            <person name="Meier H."/>
            <person name="Frishman D."/>
            <person name="Huynen M.A."/>
            <person name="Mewes H."/>
            <person name="Weissenbach J."/>
            <person name="Jetten M.S.M."/>
            <person name="Wagner M."/>
            <person name="LePaslier D."/>
        </authorList>
    </citation>
    <scope>NUCLEOTIDE SEQUENCE</scope>
</reference>
<dbReference type="GO" id="GO:0009252">
    <property type="term" value="P:peptidoglycan biosynthetic process"/>
    <property type="evidence" value="ECO:0007669"/>
    <property type="project" value="UniProtKB-KW"/>
</dbReference>
<keyword evidence="3" id="KW-1003">Cell membrane</keyword>
<dbReference type="GO" id="GO:0008360">
    <property type="term" value="P:regulation of cell shape"/>
    <property type="evidence" value="ECO:0007669"/>
    <property type="project" value="UniProtKB-KW"/>
</dbReference>
<comment type="catalytic activity">
    <reaction evidence="20">
        <text>[GlcNAc-(1-&gt;4)-Mur2Ac(oyl-L-Ala-gamma-D-Glu-L-Lys-D-Ala-D-Ala)](n)-di-trans,octa-cis-undecaprenyl diphosphate + beta-D-GlcNAc-(1-&gt;4)-Mur2Ac(oyl-L-Ala-gamma-D-Glu-L-Lys-D-Ala-D-Ala)-di-trans,octa-cis-undecaprenyl diphosphate = [GlcNAc-(1-&gt;4)-Mur2Ac(oyl-L-Ala-gamma-D-Glu-L-Lys-D-Ala-D-Ala)](n+1)-di-trans,octa-cis-undecaprenyl diphosphate + di-trans,octa-cis-undecaprenyl diphosphate + H(+)</text>
        <dbReference type="Rhea" id="RHEA:23708"/>
        <dbReference type="Rhea" id="RHEA-COMP:9602"/>
        <dbReference type="Rhea" id="RHEA-COMP:9603"/>
        <dbReference type="ChEBI" id="CHEBI:15378"/>
        <dbReference type="ChEBI" id="CHEBI:58405"/>
        <dbReference type="ChEBI" id="CHEBI:60033"/>
        <dbReference type="ChEBI" id="CHEBI:78435"/>
        <dbReference type="EC" id="2.4.99.28"/>
    </reaction>
</comment>
<evidence type="ECO:0000256" key="13">
    <source>
        <dbReference type="ARBA" id="ARBA00023316"/>
    </source>
</evidence>
<keyword evidence="12" id="KW-0131">Cell cycle</keyword>
<evidence type="ECO:0000313" key="26">
    <source>
        <dbReference type="Proteomes" id="UP000501926"/>
    </source>
</evidence>
<feature type="transmembrane region" description="Helical" evidence="21">
    <location>
        <begin position="258"/>
        <end position="284"/>
    </location>
</feature>
<evidence type="ECO:0000256" key="12">
    <source>
        <dbReference type="ARBA" id="ARBA00023306"/>
    </source>
</evidence>
<comment type="pathway">
    <text evidence="2">Cell wall biogenesis; peptidoglycan biosynthesis.</text>
</comment>
<keyword evidence="7 21" id="KW-0812">Transmembrane</keyword>
<keyword evidence="10 21" id="KW-1133">Transmembrane helix</keyword>
<evidence type="ECO:0000256" key="15">
    <source>
        <dbReference type="ARBA" id="ARBA00033270"/>
    </source>
</evidence>
<keyword evidence="25" id="KW-1185">Reference proteome</keyword>
<feature type="transmembrane region" description="Helical" evidence="21">
    <location>
        <begin position="296"/>
        <end position="324"/>
    </location>
</feature>
<proteinExistence type="inferred from homology"/>
<dbReference type="NCBIfam" id="TIGR02614">
    <property type="entry name" value="ftsW"/>
    <property type="match status" value="1"/>
</dbReference>
<gene>
    <name evidence="22" type="primary">ftsW</name>
    <name evidence="23" type="ORF">KsCSTR_36920</name>
    <name evidence="24" type="ORF">KSMBR1_3357</name>
    <name evidence="22" type="ORF">kuste2381</name>
</gene>
<reference evidence="24" key="3">
    <citation type="submission" date="2017-10" db="EMBL/GenBank/DDBJ databases">
        <authorList>
            <person name="Banno H."/>
            <person name="Chua N.-H."/>
        </authorList>
    </citation>
    <scope>NUCLEOTIDE SEQUENCE [LARGE SCALE GENOMIC DNA]</scope>
    <source>
        <strain evidence="24">Kuenenia_mbr1_ru-nijmegen</strain>
    </source>
</reference>
<sequence length="399" mass="43821">MKSWHCLVYIVVALLGFSIVTVYSTDTTMFAADSNGYQFAKHLLWIVLSLVVLIAMSYVDYRHLQKLTYPIIAVSVISLILVLLPGVGTVANGARRWIRLGGIAGIQPSEFAKLATIIFISNYIAKNHNHMHSFKSGFLIPLGFIAMMGGLILMEPDFGTAAFIVILSILMCMVGGTRIIFIFFTLLASAPFIYELIFSVTYRKIRFTSFLDPWQDPQGTGYHVIQSWIALGSGGLTGLGLGNSKQKLFFLPESSSDFIFTVIGEEFGFIGGMTIIVLFSLLLWQGLRIVSRTKDVFGFFLGLGITMMFGLQSIMNIAVVSGIIPTKGIPLPFLSTGGSSLLFSMLGIGILVNIAKQSLRCDADKLLNGEAKEKLSVNERFFPVRITGKIISKISAFSW</sequence>
<evidence type="ECO:0000256" key="19">
    <source>
        <dbReference type="ARBA" id="ARBA00044770"/>
    </source>
</evidence>
<dbReference type="InterPro" id="IPR013437">
    <property type="entry name" value="FtsW"/>
</dbReference>
<protein>
    <recommendedName>
        <fullName evidence="17">Probable peptidoglycan glycosyltransferase FtsW</fullName>
        <ecNumber evidence="19">2.4.99.28</ecNumber>
    </recommendedName>
    <alternativeName>
        <fullName evidence="18">Cell division protein FtsW</fullName>
    </alternativeName>
    <alternativeName>
        <fullName evidence="15">Cell wall polymerase</fullName>
    </alternativeName>
    <alternativeName>
        <fullName evidence="14">Peptidoglycan polymerase</fullName>
    </alternativeName>
</protein>
<evidence type="ECO:0000256" key="1">
    <source>
        <dbReference type="ARBA" id="ARBA00004651"/>
    </source>
</evidence>
<dbReference type="PANTHER" id="PTHR30474">
    <property type="entry name" value="CELL CYCLE PROTEIN"/>
    <property type="match status" value="1"/>
</dbReference>
<dbReference type="EMBL" id="CT573071">
    <property type="protein sequence ID" value="CAJ73127.1"/>
    <property type="molecule type" value="Genomic_DNA"/>
</dbReference>
<dbReference type="EMBL" id="CP049055">
    <property type="protein sequence ID" value="QII13071.1"/>
    <property type="molecule type" value="Genomic_DNA"/>
</dbReference>
<dbReference type="GO" id="GO:0005886">
    <property type="term" value="C:plasma membrane"/>
    <property type="evidence" value="ECO:0007669"/>
    <property type="project" value="UniProtKB-SubCell"/>
</dbReference>
<dbReference type="GO" id="GO:0032153">
    <property type="term" value="C:cell division site"/>
    <property type="evidence" value="ECO:0007669"/>
    <property type="project" value="TreeGrafter"/>
</dbReference>
<comment type="similarity">
    <text evidence="16">Belongs to the SEDS family. FtsW subfamily.</text>
</comment>
<feature type="transmembrane region" description="Helical" evidence="21">
    <location>
        <begin position="160"/>
        <end position="176"/>
    </location>
</feature>
<evidence type="ECO:0000256" key="3">
    <source>
        <dbReference type="ARBA" id="ARBA00022475"/>
    </source>
</evidence>
<keyword evidence="9" id="KW-0573">Peptidoglycan synthesis</keyword>
<evidence type="ECO:0000256" key="5">
    <source>
        <dbReference type="ARBA" id="ARBA00022676"/>
    </source>
</evidence>
<evidence type="ECO:0000256" key="17">
    <source>
        <dbReference type="ARBA" id="ARBA00041185"/>
    </source>
</evidence>
<dbReference type="GO" id="GO:0008955">
    <property type="term" value="F:peptidoglycan glycosyltransferase activity"/>
    <property type="evidence" value="ECO:0007669"/>
    <property type="project" value="UniProtKB-EC"/>
</dbReference>
<evidence type="ECO:0000256" key="2">
    <source>
        <dbReference type="ARBA" id="ARBA00004752"/>
    </source>
</evidence>
<dbReference type="RefSeq" id="WP_157820683.1">
    <property type="nucleotide sequence ID" value="NZ_CP049055.1"/>
</dbReference>
<reference evidence="23 26" key="5">
    <citation type="submission" date="2020-02" db="EMBL/GenBank/DDBJ databases">
        <title>Newly sequenced genome of strain CSTR1 showed variability in Candidatus Kuenenia stuttgartiensis genomes.</title>
        <authorList>
            <person name="Ding C."/>
            <person name="Adrian L."/>
        </authorList>
    </citation>
    <scope>NUCLEOTIDE SEQUENCE [LARGE SCALE GENOMIC DNA]</scope>
    <source>
        <strain evidence="23 26">CSTR1</strain>
    </source>
</reference>
<dbReference type="InterPro" id="IPR001182">
    <property type="entry name" value="FtsW/RodA"/>
</dbReference>
<feature type="transmembrane region" description="Helical" evidence="21">
    <location>
        <begin position="181"/>
        <end position="202"/>
    </location>
</feature>
<evidence type="ECO:0000256" key="7">
    <source>
        <dbReference type="ARBA" id="ARBA00022692"/>
    </source>
</evidence>
<keyword evidence="11 21" id="KW-0472">Membrane</keyword>
<dbReference type="OrthoDB" id="9768187at2"/>